<feature type="compositionally biased region" description="Low complexity" evidence="1">
    <location>
        <begin position="18"/>
        <end position="40"/>
    </location>
</feature>
<feature type="compositionally biased region" description="Low complexity" evidence="1">
    <location>
        <begin position="76"/>
        <end position="95"/>
    </location>
</feature>
<evidence type="ECO:0000313" key="3">
    <source>
        <dbReference type="Proteomes" id="UP000075260"/>
    </source>
</evidence>
<gene>
    <name evidence="2" type="ORF">BE15_19825</name>
</gene>
<sequence>MRHLAGVAGGAAVLLALSTPRAQEPEPAADEPAGATPADAQGGVVESTGEPESAPESAARQEAPERPRPARERPARAAAAVSPAPAAPATPRNEPLGPGFRERMRLAIGPLEVAPIALIALQAAPLVGDDALSQAGDSAEQPGFRLRRVRAGLYGDVAGLVRFAISTDLAGGDEGTARIHEAWGGVTAMPALEVYAGARTVPFSRSAMAGAGDGSLTERPLAVRAIAPFTQVGIQAEGHFQDRAFSYNAGVYNAFQRSDQFYTGHSESVAPLGNRFEGIAVAGRIATEPQGPLGRTIQDVARSPFRIGAGADGFFSDGGARTLYGASADVLLHASGLHALGEVLWTGASPKSVPTQPIAQVTSVTSLALVLEAGYMILARKLGVSGRVEWIDPNVDVEDEGDNLVLTGGVSYHAVDDLVKAQLDYTHREELGGLSLSNDALILQLQLSL</sequence>
<protein>
    <recommendedName>
        <fullName evidence="4">Porin</fullName>
    </recommendedName>
</protein>
<accession>A0A150QPV9</accession>
<feature type="compositionally biased region" description="Low complexity" evidence="1">
    <location>
        <begin position="50"/>
        <end position="61"/>
    </location>
</feature>
<dbReference type="InterPro" id="IPR023614">
    <property type="entry name" value="Porin_dom_sf"/>
</dbReference>
<evidence type="ECO:0000313" key="2">
    <source>
        <dbReference type="EMBL" id="KYF69984.1"/>
    </source>
</evidence>
<dbReference type="RefSeq" id="WP_061607947.1">
    <property type="nucleotide sequence ID" value="NZ_JEMA01000436.1"/>
</dbReference>
<dbReference type="Gene3D" id="2.40.160.10">
    <property type="entry name" value="Porin"/>
    <property type="match status" value="1"/>
</dbReference>
<dbReference type="InterPro" id="IPR010870">
    <property type="entry name" value="Porin_O/P"/>
</dbReference>
<proteinExistence type="predicted"/>
<name>A0A150QPV9_SORCE</name>
<dbReference type="Pfam" id="PF07396">
    <property type="entry name" value="Porin_O_P"/>
    <property type="match status" value="1"/>
</dbReference>
<feature type="region of interest" description="Disordered" evidence="1">
    <location>
        <begin position="18"/>
        <end position="98"/>
    </location>
</feature>
<reference evidence="2 3" key="1">
    <citation type="submission" date="2014-02" db="EMBL/GenBank/DDBJ databases">
        <title>The small core and large imbalanced accessory genome model reveals a collaborative survival strategy of Sorangium cellulosum strains in nature.</title>
        <authorList>
            <person name="Han K."/>
            <person name="Peng R."/>
            <person name="Blom J."/>
            <person name="Li Y.-Z."/>
        </authorList>
    </citation>
    <scope>NUCLEOTIDE SEQUENCE [LARGE SCALE GENOMIC DNA]</scope>
    <source>
        <strain evidence="2 3">So0008-312</strain>
    </source>
</reference>
<comment type="caution">
    <text evidence="2">The sequence shown here is derived from an EMBL/GenBank/DDBJ whole genome shotgun (WGS) entry which is preliminary data.</text>
</comment>
<dbReference type="OrthoDB" id="5495650at2"/>
<evidence type="ECO:0008006" key="4">
    <source>
        <dbReference type="Google" id="ProtNLM"/>
    </source>
</evidence>
<dbReference type="Proteomes" id="UP000075260">
    <property type="component" value="Unassembled WGS sequence"/>
</dbReference>
<dbReference type="AlphaFoldDB" id="A0A150QPV9"/>
<organism evidence="2 3">
    <name type="scientific">Sorangium cellulosum</name>
    <name type="common">Polyangium cellulosum</name>
    <dbReference type="NCBI Taxonomy" id="56"/>
    <lineage>
        <taxon>Bacteria</taxon>
        <taxon>Pseudomonadati</taxon>
        <taxon>Myxococcota</taxon>
        <taxon>Polyangia</taxon>
        <taxon>Polyangiales</taxon>
        <taxon>Polyangiaceae</taxon>
        <taxon>Sorangium</taxon>
    </lineage>
</organism>
<dbReference type="EMBL" id="JEMA01000436">
    <property type="protein sequence ID" value="KYF69984.1"/>
    <property type="molecule type" value="Genomic_DNA"/>
</dbReference>
<evidence type="ECO:0000256" key="1">
    <source>
        <dbReference type="SAM" id="MobiDB-lite"/>
    </source>
</evidence>
<feature type="compositionally biased region" description="Basic and acidic residues" evidence="1">
    <location>
        <begin position="62"/>
        <end position="75"/>
    </location>
</feature>